<dbReference type="GO" id="GO:0005737">
    <property type="term" value="C:cytoplasm"/>
    <property type="evidence" value="ECO:0007669"/>
    <property type="project" value="UniProtKB-SubCell"/>
</dbReference>
<dbReference type="Pfam" id="PF24356">
    <property type="entry name" value="WHD_PARP12"/>
    <property type="match status" value="1"/>
</dbReference>
<evidence type="ECO:0000256" key="9">
    <source>
        <dbReference type="ARBA" id="ARBA00023242"/>
    </source>
</evidence>
<keyword evidence="8 11" id="KW-0862">Zinc</keyword>
<evidence type="ECO:0000256" key="8">
    <source>
        <dbReference type="ARBA" id="ARBA00022833"/>
    </source>
</evidence>
<dbReference type="PROSITE" id="PS50918">
    <property type="entry name" value="WWE"/>
    <property type="match status" value="1"/>
</dbReference>
<keyword evidence="4" id="KW-0597">Phosphoprotein</keyword>
<dbReference type="GeneTree" id="ENSGT00940000154649"/>
<evidence type="ECO:0000313" key="15">
    <source>
        <dbReference type="Ensembl" id="ENSXCOP00000013091.1"/>
    </source>
</evidence>
<dbReference type="PROSITE" id="PS50103">
    <property type="entry name" value="ZF_C3H1"/>
    <property type="match status" value="2"/>
</dbReference>
<dbReference type="Gene3D" id="3.30.720.50">
    <property type="match status" value="1"/>
</dbReference>
<dbReference type="GO" id="GO:1990404">
    <property type="term" value="F:NAD+-protein mono-ADP-ribosyltransferase activity"/>
    <property type="evidence" value="ECO:0007669"/>
    <property type="project" value="TreeGrafter"/>
</dbReference>
<keyword evidence="9" id="KW-0539">Nucleus</keyword>
<keyword evidence="3" id="KW-0963">Cytoplasm</keyword>
<feature type="zinc finger region" description="C3H1-type" evidence="11">
    <location>
        <begin position="176"/>
        <end position="198"/>
    </location>
</feature>
<evidence type="ECO:0000256" key="2">
    <source>
        <dbReference type="ARBA" id="ARBA00004496"/>
    </source>
</evidence>
<evidence type="ECO:0000256" key="5">
    <source>
        <dbReference type="ARBA" id="ARBA00022723"/>
    </source>
</evidence>
<evidence type="ECO:0000259" key="13">
    <source>
        <dbReference type="PROSITE" id="PS50103"/>
    </source>
</evidence>
<evidence type="ECO:0000259" key="14">
    <source>
        <dbReference type="PROSITE" id="PS50918"/>
    </source>
</evidence>
<keyword evidence="5 11" id="KW-0479">Metal-binding</keyword>
<dbReference type="GO" id="GO:0008270">
    <property type="term" value="F:zinc ion binding"/>
    <property type="evidence" value="ECO:0007669"/>
    <property type="project" value="UniProtKB-KW"/>
</dbReference>
<dbReference type="GO" id="GO:0003950">
    <property type="term" value="F:NAD+ poly-ADP-ribosyltransferase activity"/>
    <property type="evidence" value="ECO:0007669"/>
    <property type="project" value="TreeGrafter"/>
</dbReference>
<reference evidence="15" key="1">
    <citation type="submission" date="2025-08" db="UniProtKB">
        <authorList>
            <consortium name="Ensembl"/>
        </authorList>
    </citation>
    <scope>IDENTIFICATION</scope>
</reference>
<feature type="domain" description="C3H1-type" evidence="13">
    <location>
        <begin position="176"/>
        <end position="198"/>
    </location>
</feature>
<evidence type="ECO:0000256" key="11">
    <source>
        <dbReference type="PROSITE-ProRule" id="PRU00723"/>
    </source>
</evidence>
<dbReference type="InterPro" id="IPR004170">
    <property type="entry name" value="WWE_dom"/>
</dbReference>
<dbReference type="InterPro" id="IPR057602">
    <property type="entry name" value="Zfn-CCCH_PARP12"/>
</dbReference>
<accession>A0A3B5LUV4</accession>
<comment type="similarity">
    <text evidence="10">Belongs to the ARTD/PARP family.</text>
</comment>
<dbReference type="PANTHER" id="PTHR45740:SF6">
    <property type="entry name" value="PROTEIN MONO-ADP-RIBOSYLTRANSFERASE PARP12"/>
    <property type="match status" value="1"/>
</dbReference>
<protein>
    <submittedName>
        <fullName evidence="15">Uncharacterized protein</fullName>
    </submittedName>
</protein>
<dbReference type="Pfam" id="PF23466">
    <property type="entry name" value="WWE_4"/>
    <property type="match status" value="1"/>
</dbReference>
<keyword evidence="6" id="KW-0677">Repeat</keyword>
<dbReference type="InterPro" id="IPR051712">
    <property type="entry name" value="ARTD-AVP"/>
</dbReference>
<evidence type="ECO:0000256" key="10">
    <source>
        <dbReference type="ARBA" id="ARBA00024347"/>
    </source>
</evidence>
<sequence>MASKDLIIRVLCDNHGCLDFEQLLELAQSNFGFEVADLRSVLFDDGIIAIREGKEKLTSGYLIRPDSLVVAKTSLRLCQMKAGQCNQCDGLHLCRYIIGGSCTFGDKCKNPHSLTSHHNSRLLRRKGLHDLTEKQLLQLLMQNDPFLLPEVCPHYNKGDGQFGSCKFAATCKKLHVCLHFLQGDCKFGSSCKRKHTFDQQALKLFQGFSEENIQNLYKIYRNKFIIAGQQEKPAAFSQLLLSERSFLVDFVTEKCSRIHWHLPYRWQVLDQDGVTWKDLVNMEEVEKAFCDPSCETSCKDQPKPPCVDFKNMTFGGSQVRRLSTASSVSKPPHFILTTEWLWYWKENDGTWVEYGQVTKQKRTDSGNSLITSQTLENMYMADRETEISFQAGKQKYVLHFKDAAGTQQMYQQNVQYQTKRDVRRRPRFVSPQDVGEKLKR</sequence>
<feature type="zinc finger region" description="C3H1-type" evidence="11">
    <location>
        <begin position="93"/>
        <end position="115"/>
    </location>
</feature>
<organism evidence="15 16">
    <name type="scientific">Xiphophorus couchianus</name>
    <name type="common">Monterrey platyfish</name>
    <dbReference type="NCBI Taxonomy" id="32473"/>
    <lineage>
        <taxon>Eukaryota</taxon>
        <taxon>Metazoa</taxon>
        <taxon>Chordata</taxon>
        <taxon>Craniata</taxon>
        <taxon>Vertebrata</taxon>
        <taxon>Euteleostomi</taxon>
        <taxon>Actinopterygii</taxon>
        <taxon>Neopterygii</taxon>
        <taxon>Teleostei</taxon>
        <taxon>Neoteleostei</taxon>
        <taxon>Acanthomorphata</taxon>
        <taxon>Ovalentaria</taxon>
        <taxon>Atherinomorphae</taxon>
        <taxon>Cyprinodontiformes</taxon>
        <taxon>Poeciliidae</taxon>
        <taxon>Poeciliinae</taxon>
        <taxon>Xiphophorus</taxon>
    </lineage>
</organism>
<name>A0A3B5LUV4_9TELE</name>
<dbReference type="Pfam" id="PF02825">
    <property type="entry name" value="WWE"/>
    <property type="match status" value="1"/>
</dbReference>
<evidence type="ECO:0000256" key="7">
    <source>
        <dbReference type="ARBA" id="ARBA00022771"/>
    </source>
</evidence>
<feature type="domain" description="WWE" evidence="14">
    <location>
        <begin position="327"/>
        <end position="424"/>
    </location>
</feature>
<feature type="domain" description="C3H1-type" evidence="13">
    <location>
        <begin position="93"/>
        <end position="115"/>
    </location>
</feature>
<proteinExistence type="inferred from homology"/>
<dbReference type="Proteomes" id="UP000261380">
    <property type="component" value="Unplaced"/>
</dbReference>
<dbReference type="InterPro" id="IPR000571">
    <property type="entry name" value="Znf_CCCH"/>
</dbReference>
<dbReference type="PANTHER" id="PTHR45740">
    <property type="entry name" value="POLY [ADP-RIBOSE] POLYMERASE"/>
    <property type="match status" value="1"/>
</dbReference>
<evidence type="ECO:0000256" key="1">
    <source>
        <dbReference type="ARBA" id="ARBA00004123"/>
    </source>
</evidence>
<feature type="region of interest" description="Disordered" evidence="12">
    <location>
        <begin position="421"/>
        <end position="440"/>
    </location>
</feature>
<evidence type="ECO:0000256" key="3">
    <source>
        <dbReference type="ARBA" id="ARBA00022490"/>
    </source>
</evidence>
<dbReference type="Pfam" id="PF25261">
    <property type="entry name" value="zf-CCCH_PARP12"/>
    <property type="match status" value="1"/>
</dbReference>
<dbReference type="InterPro" id="IPR037197">
    <property type="entry name" value="WWE_dom_sf"/>
</dbReference>
<evidence type="ECO:0000256" key="6">
    <source>
        <dbReference type="ARBA" id="ARBA00022737"/>
    </source>
</evidence>
<evidence type="ECO:0000256" key="4">
    <source>
        <dbReference type="ARBA" id="ARBA00022553"/>
    </source>
</evidence>
<evidence type="ECO:0000256" key="12">
    <source>
        <dbReference type="SAM" id="MobiDB-lite"/>
    </source>
</evidence>
<dbReference type="GO" id="GO:0005634">
    <property type="term" value="C:nucleus"/>
    <property type="evidence" value="ECO:0007669"/>
    <property type="project" value="UniProtKB-SubCell"/>
</dbReference>
<dbReference type="Gene3D" id="4.10.1000.10">
    <property type="entry name" value="Zinc finger, CCCH-type"/>
    <property type="match status" value="1"/>
</dbReference>
<reference evidence="15" key="2">
    <citation type="submission" date="2025-09" db="UniProtKB">
        <authorList>
            <consortium name="Ensembl"/>
        </authorList>
    </citation>
    <scope>IDENTIFICATION</scope>
</reference>
<dbReference type="Ensembl" id="ENSXCOT00000013251.1">
    <property type="protein sequence ID" value="ENSXCOP00000013091.1"/>
    <property type="gene ID" value="ENSXCOG00000009904.1"/>
</dbReference>
<dbReference type="SMART" id="SM00356">
    <property type="entry name" value="ZnF_C3H1"/>
    <property type="match status" value="3"/>
</dbReference>
<keyword evidence="7 11" id="KW-0863">Zinc-finger</keyword>
<evidence type="ECO:0000313" key="16">
    <source>
        <dbReference type="Proteomes" id="UP000261380"/>
    </source>
</evidence>
<comment type="subcellular location">
    <subcellularLocation>
        <location evidence="2">Cytoplasm</location>
    </subcellularLocation>
    <subcellularLocation>
        <location evidence="1">Nucleus</location>
    </subcellularLocation>
</comment>
<dbReference type="SUPFAM" id="SSF117839">
    <property type="entry name" value="WWE domain"/>
    <property type="match status" value="1"/>
</dbReference>
<dbReference type="InterPro" id="IPR056226">
    <property type="entry name" value="WH_PARP12"/>
</dbReference>
<keyword evidence="16" id="KW-1185">Reference proteome</keyword>
<dbReference type="AlphaFoldDB" id="A0A3B5LUV4"/>